<evidence type="ECO:0000313" key="3">
    <source>
        <dbReference type="EMBL" id="GBE63172.1"/>
    </source>
</evidence>
<feature type="region of interest" description="Disordered" evidence="2">
    <location>
        <begin position="786"/>
        <end position="811"/>
    </location>
</feature>
<keyword evidence="4" id="KW-1185">Reference proteome</keyword>
<evidence type="ECO:0000256" key="1">
    <source>
        <dbReference type="SAM" id="Coils"/>
    </source>
</evidence>
<accession>A0A2H6KJK0</accession>
<feature type="compositionally biased region" description="Basic residues" evidence="2">
    <location>
        <begin position="1646"/>
        <end position="1662"/>
    </location>
</feature>
<evidence type="ECO:0000256" key="2">
    <source>
        <dbReference type="SAM" id="MobiDB-lite"/>
    </source>
</evidence>
<evidence type="ECO:0000313" key="4">
    <source>
        <dbReference type="Proteomes" id="UP000236319"/>
    </source>
</evidence>
<keyword evidence="1" id="KW-0175">Coiled coil</keyword>
<reference evidence="3 4" key="1">
    <citation type="journal article" date="2017" name="BMC Genomics">
        <title>Whole-genome assembly of Babesia ovata and comparative genomics between closely related pathogens.</title>
        <authorList>
            <person name="Yamagishi J."/>
            <person name="Asada M."/>
            <person name="Hakimi H."/>
            <person name="Tanaka T.Q."/>
            <person name="Sugimoto C."/>
            <person name="Kawazu S."/>
        </authorList>
    </citation>
    <scope>NUCLEOTIDE SEQUENCE [LARGE SCALE GENOMIC DNA]</scope>
    <source>
        <strain evidence="3 4">Miyake</strain>
    </source>
</reference>
<feature type="region of interest" description="Disordered" evidence="2">
    <location>
        <begin position="1772"/>
        <end position="1807"/>
    </location>
</feature>
<name>A0A2H6KJK0_9APIC</name>
<evidence type="ECO:0008006" key="5">
    <source>
        <dbReference type="Google" id="ProtNLM"/>
    </source>
</evidence>
<comment type="caution">
    <text evidence="3">The sequence shown here is derived from an EMBL/GenBank/DDBJ whole genome shotgun (WGS) entry which is preliminary data.</text>
</comment>
<gene>
    <name evidence="3" type="ORF">BOVATA_046650</name>
</gene>
<dbReference type="RefSeq" id="XP_028869415.1">
    <property type="nucleotide sequence ID" value="XM_029013582.1"/>
</dbReference>
<dbReference type="Proteomes" id="UP000236319">
    <property type="component" value="Unassembled WGS sequence"/>
</dbReference>
<organism evidence="3 4">
    <name type="scientific">Babesia ovata</name>
    <dbReference type="NCBI Taxonomy" id="189622"/>
    <lineage>
        <taxon>Eukaryota</taxon>
        <taxon>Sar</taxon>
        <taxon>Alveolata</taxon>
        <taxon>Apicomplexa</taxon>
        <taxon>Aconoidasida</taxon>
        <taxon>Piroplasmida</taxon>
        <taxon>Babesiidae</taxon>
        <taxon>Babesia</taxon>
    </lineage>
</organism>
<feature type="region of interest" description="Disordered" evidence="2">
    <location>
        <begin position="1623"/>
        <end position="1667"/>
    </location>
</feature>
<dbReference type="GeneID" id="39876942"/>
<feature type="compositionally biased region" description="Pro residues" evidence="2">
    <location>
        <begin position="1772"/>
        <end position="1799"/>
    </location>
</feature>
<feature type="region of interest" description="Disordered" evidence="2">
    <location>
        <begin position="1682"/>
        <end position="1733"/>
    </location>
</feature>
<feature type="coiled-coil region" evidence="1">
    <location>
        <begin position="359"/>
        <end position="386"/>
    </location>
</feature>
<sequence>MSFLHGVLDNIQPKLGQHKDTLGSALTSLKSTKLNGITKYKAAVAAVADGVRAYNERVERSNSMVSTPMNVLIRYVRNRGELLGSINRFQVTDDMKEDVLEAAEKMINEQLDECKKNAAKFNDTLDTETQMEIRNIISELNPTLSLNVKSALKAVKHETKRLSELSEKEKKDLKAMTDKINTVLESVKEYVNCKIDEKIKALAAELKKKVEDIWYQLKGINTLLIKYVKDFEKWMNKTKEFIEKNAQSNVQKVLDEVDWTKSSSTSGNWKNAEDEIQKVGSELSKKVSELGTWNAAAGKVVEAANKQCDAILERVHKDSGVKETEIGKAAEKLRADAAKLFKDMTAAHTHISGRVTAATQALEKVKKAVMEDLKALREAIKETVRQYFMELAGAKWEEAAKNGGDVTGLKSAQLQAWISAAKEALKGANGAAKGFTGTWITNYSAFKNMMEVLGGLRTSLNISSSDAPESAFGAMSSDAQGKIVEMYGAKGGDVAGSGITNPTKNYEGGEGIQLITGPLGQINTQEGLQKLDGKDHKGNKIEGNTFPTLFSTVETQLEQIAGMVEHEKKKQKSSKPDGVKDYLNELNSMITKSQEHQLTTQLNPPPESTTVQGLAKIQTEIEGLRESSVRDLTSNVDKLCSAIRQAAQDVKGNSDILKEDNIEKKLEAIRKNISDLQIGNLTKAIEATKTLLTLELGLFSSRCIASLEGDVRQQIDDAKKQLTTQAKKLYVTSVRDMLLAFASKVSEELHELPKQITEDADKGVRGFMKKMEERFIKTAKRIANVSPTQSPAALPNPGSPEKSKNKPKSPLSQAAMTLNTAFRLFFDDLQNQPDFKSDYDKVAPSKEALTASLNGLVGSLRFNHDFSVNIELLSKSLSGLNPESHGECECPLLINALRAGFPALVAELDKAYMNKYDGASKDFKWEEGDKLTDEATKCAKLFLTTLPVLNNNLNKLTRKCHVDSRRNWRESQINLRVDNPLGKFLAGQGYAVSSDYESQDGELQNNDAMRGQKIYELLVGSADKHVYTTLDDKADEGALNKFCNCLLDFYKASHLKHINAPTYPTTISHMLEWLCGLTHHPVYQSLSLGGFADLFEKPKEQDTDNAPLVVSFNDDPDSLDAYPRKITATGLSQTLVEVCHLAEDTLIAIVGHGHADGVYACDYNTNRHGLSYPTNMNTLICTLFDILQRLHCQLYFLYNQCYYGDMYNGWRECYYGNGVGGSSWKCNDKLCANQTCNLSPNQRADQSGNLSANLTPNQICEQHPKCGVKSPLQSFLEDGLQGFLPHTVSSRGSSLSCSSCSKLSPGVPCRTPMGFVDISTLASHTSTGERIIRALLRFCGINSSPLSNLCALLNCVLPRPPQSLGAMFAFYYNFIAHWGQPGNAVLTNAVSGANFKRNDATLDIAPLFKSSDHTSEEEMTHRTGDLYTLVNCKSDSSSPTLPCGPYLRPHSRDICSTFAEKNADKYLSWIVYLTQTFYDLLKTLYKECCEMCDKRGTTCYQKCCDKKCEVIYPDESKKHTGEYEKEVAKYWTARHNSECKSIFKCSHTIKIFSKYGFYFGSPSKMSGSEHVNSKRTCRDFCKALATVLNDVEADEAPLAKLIYHTSPIHIPLTSPLVAVAPVPAAHRRRPPRRAEDTLTPEIALKPPHRRAVPPRRRTRQGTRQRQVLLTVIVPSRVICVSPTQSTTHSPTHPLNQLLTHPPTHSTTQPLNHSPTQPLTQPPTQPLNYPLNHPLIYSPPPSLVASLPPPSPPYSPPPSASFAQILIFHLPPPPPKSPYLNPSPPSSSSFPPSPPSPCPPTSLAASLT</sequence>
<feature type="compositionally biased region" description="Low complexity" evidence="2">
    <location>
        <begin position="1682"/>
        <end position="1693"/>
    </location>
</feature>
<protein>
    <recommendedName>
        <fullName evidence="5">Extracellular matrix-binding ebh</fullName>
    </recommendedName>
</protein>
<feature type="compositionally biased region" description="Polar residues" evidence="2">
    <location>
        <begin position="1694"/>
        <end position="1713"/>
    </location>
</feature>
<dbReference type="EMBL" id="BDSA01000019">
    <property type="protein sequence ID" value="GBE63172.1"/>
    <property type="molecule type" value="Genomic_DNA"/>
</dbReference>
<dbReference type="VEuPathDB" id="PiroplasmaDB:BOVATA_046650"/>
<proteinExistence type="predicted"/>